<dbReference type="OrthoDB" id="194358at2759"/>
<dbReference type="Proteomes" id="UP000001542">
    <property type="component" value="Unassembled WGS sequence"/>
</dbReference>
<dbReference type="Pfam" id="PF00023">
    <property type="entry name" value="Ank"/>
    <property type="match status" value="1"/>
</dbReference>
<reference evidence="2" key="2">
    <citation type="journal article" date="2007" name="Science">
        <title>Draft genome sequence of the sexually transmitted pathogen Trichomonas vaginalis.</title>
        <authorList>
            <person name="Carlton J.M."/>
            <person name="Hirt R.P."/>
            <person name="Silva J.C."/>
            <person name="Delcher A.L."/>
            <person name="Schatz M."/>
            <person name="Zhao Q."/>
            <person name="Wortman J.R."/>
            <person name="Bidwell S.L."/>
            <person name="Alsmark U.C.M."/>
            <person name="Besteiro S."/>
            <person name="Sicheritz-Ponten T."/>
            <person name="Noel C.J."/>
            <person name="Dacks J.B."/>
            <person name="Foster P.G."/>
            <person name="Simillion C."/>
            <person name="Van de Peer Y."/>
            <person name="Miranda-Saavedra D."/>
            <person name="Barton G.J."/>
            <person name="Westrop G.D."/>
            <person name="Mueller S."/>
            <person name="Dessi D."/>
            <person name="Fiori P.L."/>
            <person name="Ren Q."/>
            <person name="Paulsen I."/>
            <person name="Zhang H."/>
            <person name="Bastida-Corcuera F.D."/>
            <person name="Simoes-Barbosa A."/>
            <person name="Brown M.T."/>
            <person name="Hayes R.D."/>
            <person name="Mukherjee M."/>
            <person name="Okumura C.Y."/>
            <person name="Schneider R."/>
            <person name="Smith A.J."/>
            <person name="Vanacova S."/>
            <person name="Villalvazo M."/>
            <person name="Haas B.J."/>
            <person name="Pertea M."/>
            <person name="Feldblyum T.V."/>
            <person name="Utterback T.R."/>
            <person name="Shu C.L."/>
            <person name="Osoegawa K."/>
            <person name="de Jong P.J."/>
            <person name="Hrdy I."/>
            <person name="Horvathova L."/>
            <person name="Zubacova Z."/>
            <person name="Dolezal P."/>
            <person name="Malik S.B."/>
            <person name="Logsdon J.M. Jr."/>
            <person name="Henze K."/>
            <person name="Gupta A."/>
            <person name="Wang C.C."/>
            <person name="Dunne R.L."/>
            <person name="Upcroft J.A."/>
            <person name="Upcroft P."/>
            <person name="White O."/>
            <person name="Salzberg S.L."/>
            <person name="Tang P."/>
            <person name="Chiu C.-H."/>
            <person name="Lee Y.-S."/>
            <person name="Embley T.M."/>
            <person name="Coombs G.H."/>
            <person name="Mottram J.C."/>
            <person name="Tachezy J."/>
            <person name="Fraser-Liggett C.M."/>
            <person name="Johnson P.J."/>
        </authorList>
    </citation>
    <scope>NUCLEOTIDE SEQUENCE [LARGE SCALE GENOMIC DNA]</scope>
    <source>
        <strain evidence="2">G3</strain>
    </source>
</reference>
<dbReference type="EMBL" id="DS113246">
    <property type="protein sequence ID" value="EAY16136.1"/>
    <property type="molecule type" value="Genomic_DNA"/>
</dbReference>
<dbReference type="KEGG" id="tva:4774143"/>
<dbReference type="InterPro" id="IPR036770">
    <property type="entry name" value="Ankyrin_rpt-contain_sf"/>
</dbReference>
<reference evidence="2" key="1">
    <citation type="submission" date="2006-10" db="EMBL/GenBank/DDBJ databases">
        <authorList>
            <person name="Amadeo P."/>
            <person name="Zhao Q."/>
            <person name="Wortman J."/>
            <person name="Fraser-Liggett C."/>
            <person name="Carlton J."/>
        </authorList>
    </citation>
    <scope>NUCLEOTIDE SEQUENCE</scope>
    <source>
        <strain evidence="2">G3</strain>
    </source>
</reference>
<protein>
    <submittedName>
        <fullName evidence="2">Uncharacterized protein</fullName>
    </submittedName>
</protein>
<feature type="repeat" description="ANK" evidence="1">
    <location>
        <begin position="103"/>
        <end position="129"/>
    </location>
</feature>
<evidence type="ECO:0000313" key="3">
    <source>
        <dbReference type="Proteomes" id="UP000001542"/>
    </source>
</evidence>
<dbReference type="Pfam" id="PF12796">
    <property type="entry name" value="Ank_2"/>
    <property type="match status" value="2"/>
</dbReference>
<dbReference type="PRINTS" id="PR01415">
    <property type="entry name" value="ANKYRIN"/>
</dbReference>
<feature type="repeat" description="ANK" evidence="1">
    <location>
        <begin position="7"/>
        <end position="39"/>
    </location>
</feature>
<feature type="repeat" description="ANK" evidence="1">
    <location>
        <begin position="59"/>
        <end position="91"/>
    </location>
</feature>
<organism evidence="2 3">
    <name type="scientific">Trichomonas vaginalis (strain ATCC PRA-98 / G3)</name>
    <dbReference type="NCBI Taxonomy" id="412133"/>
    <lineage>
        <taxon>Eukaryota</taxon>
        <taxon>Metamonada</taxon>
        <taxon>Parabasalia</taxon>
        <taxon>Trichomonadida</taxon>
        <taxon>Trichomonadidae</taxon>
        <taxon>Trichomonas</taxon>
    </lineage>
</organism>
<dbReference type="GO" id="GO:0005634">
    <property type="term" value="C:nucleus"/>
    <property type="evidence" value="ECO:0000318"/>
    <property type="project" value="GO_Central"/>
</dbReference>
<evidence type="ECO:0000256" key="1">
    <source>
        <dbReference type="PROSITE-ProRule" id="PRU00023"/>
    </source>
</evidence>
<dbReference type="InParanoid" id="A2DTY9"/>
<gene>
    <name evidence="2" type="ORF">TVAG_465240</name>
</gene>
<dbReference type="STRING" id="5722.A2DTY9"/>
<feature type="repeat" description="ANK" evidence="1">
    <location>
        <begin position="233"/>
        <end position="265"/>
    </location>
</feature>
<dbReference type="SMART" id="SM00248">
    <property type="entry name" value="ANK"/>
    <property type="match status" value="6"/>
</dbReference>
<dbReference type="PROSITE" id="PS50088">
    <property type="entry name" value="ANK_REPEAT"/>
    <property type="match status" value="6"/>
</dbReference>
<feature type="repeat" description="ANK" evidence="1">
    <location>
        <begin position="155"/>
        <end position="187"/>
    </location>
</feature>
<accession>A2DTY9</accession>
<proteinExistence type="predicted"/>
<dbReference type="InterPro" id="IPR051616">
    <property type="entry name" value="Cul2-RING_E3_ligase_SR"/>
</dbReference>
<dbReference type="AlphaFoldDB" id="A2DTY9"/>
<dbReference type="PANTHER" id="PTHR46224">
    <property type="entry name" value="ANKYRIN REPEAT FAMILY PROTEIN"/>
    <property type="match status" value="1"/>
</dbReference>
<dbReference type="eggNOG" id="KOG4177">
    <property type="taxonomic scope" value="Eukaryota"/>
</dbReference>
<sequence length="298" mass="33741">MDKEYADSSHPLALAIEKNSIEDVKHLVESGADVNMIIHDKIITEVYNSEPDGFNYIEKKKTPLTLSVKKNAIEIAKYLIERGANVNAEATRHKTIYGTTDVTSKSPLTLAFKQNSIELIRYLIEHGADFKKVIPAKDYYEERAPKCWKKKKVISGKYPLTIAIEHDMADIAKYLVEHDADVNVQTRKGFTYKTPLKVAIKKGWIEMIQYLIDNDADVNMEICDFPGGYDYKAMKTPLSIAIRHNSLEIVKILVENGADVNAEIIKNDPETFNDIEFYPLDTARADIKDYLAKHGAIS</sequence>
<dbReference type="Gene3D" id="1.25.40.20">
    <property type="entry name" value="Ankyrin repeat-containing domain"/>
    <property type="match status" value="3"/>
</dbReference>
<dbReference type="GO" id="GO:0045944">
    <property type="term" value="P:positive regulation of transcription by RNA polymerase II"/>
    <property type="evidence" value="ECO:0000318"/>
    <property type="project" value="GO_Central"/>
</dbReference>
<dbReference type="PROSITE" id="PS50297">
    <property type="entry name" value="ANK_REP_REGION"/>
    <property type="match status" value="6"/>
</dbReference>
<dbReference type="PANTHER" id="PTHR46224:SF64">
    <property type="entry name" value="IQ MOTIF AND ANKYRIN REPEAT DOMAIN-CONTAINING PROTEIN 1"/>
    <property type="match status" value="1"/>
</dbReference>
<dbReference type="GO" id="GO:0000976">
    <property type="term" value="F:transcription cis-regulatory region binding"/>
    <property type="evidence" value="ECO:0000318"/>
    <property type="project" value="GO_Central"/>
</dbReference>
<keyword evidence="3" id="KW-1185">Reference proteome</keyword>
<dbReference type="SUPFAM" id="SSF48403">
    <property type="entry name" value="Ankyrin repeat"/>
    <property type="match status" value="1"/>
</dbReference>
<evidence type="ECO:0000313" key="2">
    <source>
        <dbReference type="EMBL" id="EAY16136.1"/>
    </source>
</evidence>
<dbReference type="InterPro" id="IPR002110">
    <property type="entry name" value="Ankyrin_rpt"/>
</dbReference>
<dbReference type="SMR" id="A2DTY9"/>
<name>A2DTY9_TRIV3</name>
<dbReference type="RefSeq" id="XP_001328359.1">
    <property type="nucleotide sequence ID" value="XM_001328324.1"/>
</dbReference>
<dbReference type="VEuPathDB" id="TrichDB:TVAG_465240"/>
<feature type="repeat" description="ANK" evidence="1">
    <location>
        <begin position="191"/>
        <end position="219"/>
    </location>
</feature>
<dbReference type="VEuPathDB" id="TrichDB:TVAGG3_0718930"/>
<keyword evidence="1" id="KW-0040">ANK repeat</keyword>